<dbReference type="InterPro" id="IPR002125">
    <property type="entry name" value="CMP_dCMP_dom"/>
</dbReference>
<keyword evidence="5 7" id="KW-0862">Zinc</keyword>
<feature type="binding site" evidence="7">
    <location>
        <position position="54"/>
    </location>
    <ligand>
        <name>Zn(2+)</name>
        <dbReference type="ChEBI" id="CHEBI:29105"/>
        <note>catalytic</note>
    </ligand>
</feature>
<evidence type="ECO:0000313" key="9">
    <source>
        <dbReference type="EMBL" id="MBP2024523.1"/>
    </source>
</evidence>
<comment type="function">
    <text evidence="7">Catalyzes the deamination of adenosine to inosine at the wobble position 34 of tRNA(Arg2).</text>
</comment>
<dbReference type="Proteomes" id="UP001519306">
    <property type="component" value="Unassembled WGS sequence"/>
</dbReference>
<feature type="domain" description="CMP/dCMP-type deaminase" evidence="8">
    <location>
        <begin position="3"/>
        <end position="113"/>
    </location>
</feature>
<name>A0ABS4K9R8_9FIRM</name>
<comment type="caution">
    <text evidence="9">The sequence shown here is derived from an EMBL/GenBank/DDBJ whole genome shotgun (WGS) entry which is preliminary data.</text>
</comment>
<dbReference type="PROSITE" id="PS51747">
    <property type="entry name" value="CYT_DCMP_DEAMINASES_2"/>
    <property type="match status" value="1"/>
</dbReference>
<dbReference type="SUPFAM" id="SSF53927">
    <property type="entry name" value="Cytidine deaminase-like"/>
    <property type="match status" value="1"/>
</dbReference>
<dbReference type="Pfam" id="PF14437">
    <property type="entry name" value="MafB19-deam"/>
    <property type="match status" value="1"/>
</dbReference>
<dbReference type="InterPro" id="IPR028883">
    <property type="entry name" value="tRNA_aden_deaminase"/>
</dbReference>
<accession>A0ABS4K9R8</accession>
<organism evidence="9 10">
    <name type="scientific">Peptoniphilus stercorisuis</name>
    <dbReference type="NCBI Taxonomy" id="1436965"/>
    <lineage>
        <taxon>Bacteria</taxon>
        <taxon>Bacillati</taxon>
        <taxon>Bacillota</taxon>
        <taxon>Tissierellia</taxon>
        <taxon>Tissierellales</taxon>
        <taxon>Peptoniphilaceae</taxon>
        <taxon>Peptoniphilus</taxon>
    </lineage>
</organism>
<dbReference type="RefSeq" id="WP_210059829.1">
    <property type="nucleotide sequence ID" value="NZ_JAGGLJ010000001.1"/>
</dbReference>
<reference evidence="9 10" key="1">
    <citation type="submission" date="2021-03" db="EMBL/GenBank/DDBJ databases">
        <title>Genomic Encyclopedia of Type Strains, Phase IV (KMG-IV): sequencing the most valuable type-strain genomes for metagenomic binning, comparative biology and taxonomic classification.</title>
        <authorList>
            <person name="Goeker M."/>
        </authorList>
    </citation>
    <scope>NUCLEOTIDE SEQUENCE [LARGE SCALE GENOMIC DNA]</scope>
    <source>
        <strain evidence="9 10">DSM 27563</strain>
    </source>
</reference>
<dbReference type="Gene3D" id="3.40.140.10">
    <property type="entry name" value="Cytidine Deaminase, domain 2"/>
    <property type="match status" value="1"/>
</dbReference>
<evidence type="ECO:0000313" key="10">
    <source>
        <dbReference type="Proteomes" id="UP001519306"/>
    </source>
</evidence>
<feature type="binding site" evidence="7">
    <location>
        <position position="84"/>
    </location>
    <ligand>
        <name>Zn(2+)</name>
        <dbReference type="ChEBI" id="CHEBI:29105"/>
        <note>catalytic</note>
    </ligand>
</feature>
<sequence length="153" mass="17140">MNSNHEFFMNEALKLAQISYDNGDIPIGAVVVLDNKIIGCGYNRKELLQDGTEHAEIMALKEASKNLNSHHLDDCNIYITLEPCVMCAGAILNCRINNVFVGARNKRFGACGSYINILDMDFNHRSNVFFGVLEKSCSSIISKFFKNLRNSKN</sequence>
<evidence type="ECO:0000256" key="2">
    <source>
        <dbReference type="ARBA" id="ARBA00022694"/>
    </source>
</evidence>
<evidence type="ECO:0000256" key="1">
    <source>
        <dbReference type="ARBA" id="ARBA00010669"/>
    </source>
</evidence>
<comment type="cofactor">
    <cofactor evidence="7">
        <name>Zn(2+)</name>
        <dbReference type="ChEBI" id="CHEBI:29105"/>
    </cofactor>
    <text evidence="7">Binds 1 zinc ion per subunit.</text>
</comment>
<keyword evidence="4 7" id="KW-0378">Hydrolase</keyword>
<dbReference type="GO" id="GO:0052717">
    <property type="term" value="F:tRNA-specific adenosine-34 deaminase activity"/>
    <property type="evidence" value="ECO:0007669"/>
    <property type="project" value="UniProtKB-EC"/>
</dbReference>
<evidence type="ECO:0000259" key="8">
    <source>
        <dbReference type="PROSITE" id="PS51747"/>
    </source>
</evidence>
<evidence type="ECO:0000256" key="4">
    <source>
        <dbReference type="ARBA" id="ARBA00022801"/>
    </source>
</evidence>
<dbReference type="InterPro" id="IPR016192">
    <property type="entry name" value="APOBEC/CMP_deaminase_Zn-bd"/>
</dbReference>
<dbReference type="PROSITE" id="PS00903">
    <property type="entry name" value="CYT_DCMP_DEAMINASES_1"/>
    <property type="match status" value="1"/>
</dbReference>
<dbReference type="EMBL" id="JAGGLJ010000001">
    <property type="protein sequence ID" value="MBP2024523.1"/>
    <property type="molecule type" value="Genomic_DNA"/>
</dbReference>
<evidence type="ECO:0000256" key="3">
    <source>
        <dbReference type="ARBA" id="ARBA00022723"/>
    </source>
</evidence>
<comment type="similarity">
    <text evidence="1">Belongs to the cytidine and deoxycytidylate deaminase family. ADAT2 subfamily.</text>
</comment>
<dbReference type="CDD" id="cd01285">
    <property type="entry name" value="nucleoside_deaminase"/>
    <property type="match status" value="1"/>
</dbReference>
<dbReference type="InterPro" id="IPR016193">
    <property type="entry name" value="Cytidine_deaminase-like"/>
</dbReference>
<comment type="catalytic activity">
    <reaction evidence="6 7">
        <text>adenosine(34) in tRNA + H2O + H(+) = inosine(34) in tRNA + NH4(+)</text>
        <dbReference type="Rhea" id="RHEA:43168"/>
        <dbReference type="Rhea" id="RHEA-COMP:10373"/>
        <dbReference type="Rhea" id="RHEA-COMP:10374"/>
        <dbReference type="ChEBI" id="CHEBI:15377"/>
        <dbReference type="ChEBI" id="CHEBI:15378"/>
        <dbReference type="ChEBI" id="CHEBI:28938"/>
        <dbReference type="ChEBI" id="CHEBI:74411"/>
        <dbReference type="ChEBI" id="CHEBI:82852"/>
        <dbReference type="EC" id="3.5.4.33"/>
    </reaction>
</comment>
<comment type="subunit">
    <text evidence="7">Homodimer.</text>
</comment>
<dbReference type="HAMAP" id="MF_00972">
    <property type="entry name" value="tRNA_aden_deaminase"/>
    <property type="match status" value="1"/>
</dbReference>
<evidence type="ECO:0000256" key="6">
    <source>
        <dbReference type="ARBA" id="ARBA00048045"/>
    </source>
</evidence>
<keyword evidence="2 7" id="KW-0819">tRNA processing</keyword>
<keyword evidence="3 7" id="KW-0479">Metal-binding</keyword>
<gene>
    <name evidence="7" type="primary">tadA</name>
    <name evidence="9" type="ORF">J2Z71_000038</name>
</gene>
<dbReference type="NCBIfam" id="NF008113">
    <property type="entry name" value="PRK10860.1"/>
    <property type="match status" value="1"/>
</dbReference>
<dbReference type="InterPro" id="IPR058535">
    <property type="entry name" value="MafB19-deam"/>
</dbReference>
<evidence type="ECO:0000256" key="7">
    <source>
        <dbReference type="HAMAP-Rule" id="MF_00972"/>
    </source>
</evidence>
<dbReference type="PANTHER" id="PTHR11079:SF179">
    <property type="entry name" value="TRNA(ADENINE(34)) DEAMINASE, CHLOROPLASTIC"/>
    <property type="match status" value="1"/>
</dbReference>
<protein>
    <recommendedName>
        <fullName evidence="7">tRNA-specific adenosine deaminase</fullName>
        <ecNumber evidence="7">3.5.4.33</ecNumber>
    </recommendedName>
</protein>
<feature type="active site" description="Proton donor" evidence="7">
    <location>
        <position position="56"/>
    </location>
</feature>
<keyword evidence="10" id="KW-1185">Reference proteome</keyword>
<proteinExistence type="inferred from homology"/>
<dbReference type="PANTHER" id="PTHR11079">
    <property type="entry name" value="CYTOSINE DEAMINASE FAMILY MEMBER"/>
    <property type="match status" value="1"/>
</dbReference>
<dbReference type="EC" id="3.5.4.33" evidence="7"/>
<evidence type="ECO:0000256" key="5">
    <source>
        <dbReference type="ARBA" id="ARBA00022833"/>
    </source>
</evidence>
<feature type="binding site" evidence="7">
    <location>
        <position position="87"/>
    </location>
    <ligand>
        <name>Zn(2+)</name>
        <dbReference type="ChEBI" id="CHEBI:29105"/>
        <note>catalytic</note>
    </ligand>
</feature>